<keyword evidence="3" id="KW-0614">Plasmid</keyword>
<dbReference type="Proteomes" id="UP000245711">
    <property type="component" value="Plasmid pRB11"/>
</dbReference>
<feature type="domain" description="DUF8175" evidence="2">
    <location>
        <begin position="72"/>
        <end position="266"/>
    </location>
</feature>
<reference evidence="3 4" key="1">
    <citation type="submission" date="2017-05" db="EMBL/GenBank/DDBJ databases">
        <title>Isolation of Rhodococcus sp. S2-17 biodegrading of BP-3.</title>
        <authorList>
            <person name="Lee Y."/>
            <person name="Kim K.H."/>
            <person name="Chun B.H."/>
            <person name="Jung H.S."/>
            <person name="Jeon C.O."/>
        </authorList>
    </citation>
    <scope>NUCLEOTIDE SEQUENCE [LARGE SCALE GENOMIC DNA]</scope>
    <source>
        <strain evidence="3 4">S2-17</strain>
        <plasmid evidence="4">prb11</plasmid>
    </source>
</reference>
<dbReference type="AlphaFoldDB" id="A0A2S2C869"/>
<evidence type="ECO:0000313" key="4">
    <source>
        <dbReference type="Proteomes" id="UP000245711"/>
    </source>
</evidence>
<protein>
    <recommendedName>
        <fullName evidence="2">DUF8175 domain-containing protein</fullName>
    </recommendedName>
</protein>
<proteinExistence type="predicted"/>
<dbReference type="InterPro" id="IPR058488">
    <property type="entry name" value="DUF8175"/>
</dbReference>
<geneLocation type="plasmid" evidence="4">
    <name>prb11</name>
</geneLocation>
<sequence length="270" mass="28880">MNAKQKWMIGGAFALVVVLVAAAFAWFAGSDATEPTPPVAAPRSPEPSAQGNNGATGFGDPTTDLAGRKVMIPNNPAGMILPQRDPGPRTECSTDQPTTSPGGVMIQRTFNVATLFSETDGPTTSDGNVISGYSRTPQGAALAGWNVIARSYVGGQVTVDSIRQMTVPSPELDALLDNPDREGADPKNLQSLQAPDAFRVLSCDPDFVSVEWGMKRTVDENGALPSPIWKGIRTNLLWRDGDWRAQFNRESISAGQTYSALDGTWTRWSL</sequence>
<feature type="region of interest" description="Disordered" evidence="1">
    <location>
        <begin position="33"/>
        <end position="104"/>
    </location>
</feature>
<dbReference type="RefSeq" id="WP_109336449.1">
    <property type="nucleotide sequence ID" value="NZ_CP021357.1"/>
</dbReference>
<feature type="compositionally biased region" description="Polar residues" evidence="1">
    <location>
        <begin position="91"/>
        <end position="101"/>
    </location>
</feature>
<name>A0A2S2C869_9NOCA</name>
<evidence type="ECO:0000259" key="2">
    <source>
        <dbReference type="Pfam" id="PF26526"/>
    </source>
</evidence>
<dbReference type="KEGG" id="roz:CBI38_37330"/>
<keyword evidence="4" id="KW-1185">Reference proteome</keyword>
<dbReference type="EMBL" id="CP021357">
    <property type="protein sequence ID" value="AWK77051.1"/>
    <property type="molecule type" value="Genomic_DNA"/>
</dbReference>
<dbReference type="OrthoDB" id="4428031at2"/>
<evidence type="ECO:0000313" key="3">
    <source>
        <dbReference type="EMBL" id="AWK77051.1"/>
    </source>
</evidence>
<accession>A0A2S2C869</accession>
<gene>
    <name evidence="3" type="ORF">CBI38_37330</name>
</gene>
<dbReference type="Pfam" id="PF26526">
    <property type="entry name" value="DUF8175"/>
    <property type="match status" value="1"/>
</dbReference>
<organism evidence="3 4">
    <name type="scientific">Rhodococcus oxybenzonivorans</name>
    <dbReference type="NCBI Taxonomy" id="1990687"/>
    <lineage>
        <taxon>Bacteria</taxon>
        <taxon>Bacillati</taxon>
        <taxon>Actinomycetota</taxon>
        <taxon>Actinomycetes</taxon>
        <taxon>Mycobacteriales</taxon>
        <taxon>Nocardiaceae</taxon>
        <taxon>Rhodococcus</taxon>
    </lineage>
</organism>
<evidence type="ECO:0000256" key="1">
    <source>
        <dbReference type="SAM" id="MobiDB-lite"/>
    </source>
</evidence>